<dbReference type="InterPro" id="IPR011663">
    <property type="entry name" value="UTRA"/>
</dbReference>
<evidence type="ECO:0000256" key="2">
    <source>
        <dbReference type="ARBA" id="ARBA00023125"/>
    </source>
</evidence>
<evidence type="ECO:0000256" key="3">
    <source>
        <dbReference type="ARBA" id="ARBA00023163"/>
    </source>
</evidence>
<dbReference type="CDD" id="cd07377">
    <property type="entry name" value="WHTH_GntR"/>
    <property type="match status" value="1"/>
</dbReference>
<evidence type="ECO:0000259" key="4">
    <source>
        <dbReference type="PROSITE" id="PS50949"/>
    </source>
</evidence>
<dbReference type="PRINTS" id="PR00035">
    <property type="entry name" value="HTHGNTR"/>
</dbReference>
<dbReference type="EMBL" id="CP040798">
    <property type="protein sequence ID" value="QLB50811.1"/>
    <property type="molecule type" value="Genomic_DNA"/>
</dbReference>
<dbReference type="GO" id="GO:0003700">
    <property type="term" value="F:DNA-binding transcription factor activity"/>
    <property type="evidence" value="ECO:0007669"/>
    <property type="project" value="InterPro"/>
</dbReference>
<accession>A0A7H8V2W5</accession>
<organism evidence="5 6">
    <name type="scientific">Streptococcus sanguinis</name>
    <dbReference type="NCBI Taxonomy" id="1305"/>
    <lineage>
        <taxon>Bacteria</taxon>
        <taxon>Bacillati</taxon>
        <taxon>Bacillota</taxon>
        <taxon>Bacilli</taxon>
        <taxon>Lactobacillales</taxon>
        <taxon>Streptococcaceae</taxon>
        <taxon>Streptococcus</taxon>
    </lineage>
</organism>
<reference evidence="5 6" key="1">
    <citation type="submission" date="2019-06" db="EMBL/GenBank/DDBJ databases">
        <title>The organization of the Streptococcus sanguinis genomes.</title>
        <authorList>
            <person name="Wang H.Y."/>
            <person name="Chen Y.Y.M."/>
            <person name="Wu C.H."/>
        </authorList>
    </citation>
    <scope>NUCLEOTIDE SEQUENCE [LARGE SCALE GENOMIC DNA]</scope>
    <source>
        <strain evidence="5 6">CGMH058</strain>
    </source>
</reference>
<keyword evidence="3" id="KW-0804">Transcription</keyword>
<keyword evidence="1" id="KW-0805">Transcription regulation</keyword>
<dbReference type="SUPFAM" id="SSF46785">
    <property type="entry name" value="Winged helix' DNA-binding domain"/>
    <property type="match status" value="1"/>
</dbReference>
<dbReference type="InterPro" id="IPR000524">
    <property type="entry name" value="Tscrpt_reg_HTH_GntR"/>
</dbReference>
<dbReference type="PANTHER" id="PTHR44846">
    <property type="entry name" value="MANNOSYL-D-GLYCERATE TRANSPORT/METABOLISM SYSTEM REPRESSOR MNGR-RELATED"/>
    <property type="match status" value="1"/>
</dbReference>
<dbReference type="SUPFAM" id="SSF64288">
    <property type="entry name" value="Chorismate lyase-like"/>
    <property type="match status" value="1"/>
</dbReference>
<dbReference type="GO" id="GO:0045892">
    <property type="term" value="P:negative regulation of DNA-templated transcription"/>
    <property type="evidence" value="ECO:0007669"/>
    <property type="project" value="TreeGrafter"/>
</dbReference>
<dbReference type="SMART" id="SM00866">
    <property type="entry name" value="UTRA"/>
    <property type="match status" value="1"/>
</dbReference>
<dbReference type="PROSITE" id="PS50949">
    <property type="entry name" value="HTH_GNTR"/>
    <property type="match status" value="1"/>
</dbReference>
<dbReference type="Gene3D" id="3.40.1410.10">
    <property type="entry name" value="Chorismate lyase-like"/>
    <property type="match status" value="1"/>
</dbReference>
<evidence type="ECO:0000313" key="6">
    <source>
        <dbReference type="Proteomes" id="UP000509535"/>
    </source>
</evidence>
<dbReference type="Proteomes" id="UP000509535">
    <property type="component" value="Chromosome"/>
</dbReference>
<sequence length="238" mass="27706">MSSPKTNFVIEDLISKIFQNNYRNSKLPPERELAEQYHVSRHTIQKALRQLKIMMLLSSQQGNGVFVNEKMRGNPMVYNSMTLVPYSEIQSQIISLEKIPASTEFQRIFNVPGNSYIWKFKRVRITSYKKTQIETGYLPCSLFPSMTADIIEDSIQDFAIEEGYRISHFLTKYSCTQLNREEAELLNSRKNASAFFIKSRGFLKDGSVFVSSKIVAIDYECTYVVPFNKYVFHRRRKS</sequence>
<dbReference type="Pfam" id="PF00392">
    <property type="entry name" value="GntR"/>
    <property type="match status" value="1"/>
</dbReference>
<feature type="domain" description="HTH gntR-type" evidence="4">
    <location>
        <begin position="3"/>
        <end position="70"/>
    </location>
</feature>
<protein>
    <submittedName>
        <fullName evidence="5">GntR family transcriptional regulator</fullName>
    </submittedName>
</protein>
<dbReference type="SMART" id="SM00345">
    <property type="entry name" value="HTH_GNTR"/>
    <property type="match status" value="1"/>
</dbReference>
<dbReference type="InterPro" id="IPR050679">
    <property type="entry name" value="Bact_HTH_transcr_reg"/>
</dbReference>
<dbReference type="AlphaFoldDB" id="A0A7H8V2W5"/>
<dbReference type="InterPro" id="IPR028978">
    <property type="entry name" value="Chorismate_lyase_/UTRA_dom_sf"/>
</dbReference>
<name>A0A7H8V2W5_STRSA</name>
<evidence type="ECO:0000256" key="1">
    <source>
        <dbReference type="ARBA" id="ARBA00023015"/>
    </source>
</evidence>
<dbReference type="RefSeq" id="WP_176799508.1">
    <property type="nucleotide sequence ID" value="NZ_CP040798.1"/>
</dbReference>
<evidence type="ECO:0000313" key="5">
    <source>
        <dbReference type="EMBL" id="QLB50811.1"/>
    </source>
</evidence>
<proteinExistence type="predicted"/>
<keyword evidence="2" id="KW-0238">DNA-binding</keyword>
<dbReference type="InterPro" id="IPR036390">
    <property type="entry name" value="WH_DNA-bd_sf"/>
</dbReference>
<gene>
    <name evidence="5" type="ORF">FDP16_10175</name>
</gene>
<dbReference type="GO" id="GO:0003677">
    <property type="term" value="F:DNA binding"/>
    <property type="evidence" value="ECO:0007669"/>
    <property type="project" value="UniProtKB-KW"/>
</dbReference>
<dbReference type="Pfam" id="PF07702">
    <property type="entry name" value="UTRA"/>
    <property type="match status" value="1"/>
</dbReference>
<dbReference type="PANTHER" id="PTHR44846:SF1">
    <property type="entry name" value="MANNOSYL-D-GLYCERATE TRANSPORT_METABOLISM SYSTEM REPRESSOR MNGR-RELATED"/>
    <property type="match status" value="1"/>
</dbReference>
<dbReference type="InterPro" id="IPR036388">
    <property type="entry name" value="WH-like_DNA-bd_sf"/>
</dbReference>
<dbReference type="Gene3D" id="1.10.10.10">
    <property type="entry name" value="Winged helix-like DNA-binding domain superfamily/Winged helix DNA-binding domain"/>
    <property type="match status" value="1"/>
</dbReference>